<protein>
    <recommendedName>
        <fullName evidence="2">YNCE-like beta-propeller domain-containing protein</fullName>
    </recommendedName>
</protein>
<dbReference type="SUPFAM" id="SSF50974">
    <property type="entry name" value="Nitrous oxide reductase, N-terminal domain"/>
    <property type="match status" value="1"/>
</dbReference>
<feature type="non-terminal residue" evidence="3">
    <location>
        <position position="104"/>
    </location>
</feature>
<dbReference type="InterPro" id="IPR051200">
    <property type="entry name" value="Host-pathogen_enzymatic-act"/>
</dbReference>
<dbReference type="Proteomes" id="UP000217838">
    <property type="component" value="Unassembled WGS sequence"/>
</dbReference>
<accession>A0A2A4YE42</accession>
<gene>
    <name evidence="3" type="ORF">COB11_06190</name>
</gene>
<dbReference type="EMBL" id="NVUU01000077">
    <property type="protein sequence ID" value="PCI92984.1"/>
    <property type="molecule type" value="Genomic_DNA"/>
</dbReference>
<dbReference type="AlphaFoldDB" id="A0A2A4YE42"/>
<name>A0A2A4YE42_UNCAE</name>
<sequence length="104" mass="11223">MRFSIFLRVLTPIFCSFTLLTEAVVLDYQKVYVANQYSNDVSVINTAADTVTKTVAVEDFPIALAVTPNGRKAYIANNFSGTVSVINTATDMVIKTVGVGSLPI</sequence>
<reference evidence="4" key="1">
    <citation type="submission" date="2017-08" db="EMBL/GenBank/DDBJ databases">
        <title>A dynamic microbial community with high functional redundancy inhabits the cold, oxic subseafloor aquifer.</title>
        <authorList>
            <person name="Tully B.J."/>
            <person name="Wheat C.G."/>
            <person name="Glazer B.T."/>
            <person name="Huber J.A."/>
        </authorList>
    </citation>
    <scope>NUCLEOTIDE SEQUENCE [LARGE SCALE GENOMIC DNA]</scope>
</reference>
<proteinExistence type="predicted"/>
<dbReference type="InterPro" id="IPR015943">
    <property type="entry name" value="WD40/YVTN_repeat-like_dom_sf"/>
</dbReference>
<dbReference type="NCBIfam" id="TIGR02276">
    <property type="entry name" value="beta_rpt_yvtn"/>
    <property type="match status" value="2"/>
</dbReference>
<comment type="caution">
    <text evidence="3">The sequence shown here is derived from an EMBL/GenBank/DDBJ whole genome shotgun (WGS) entry which is preliminary data.</text>
</comment>
<evidence type="ECO:0000313" key="4">
    <source>
        <dbReference type="Proteomes" id="UP000217838"/>
    </source>
</evidence>
<dbReference type="PANTHER" id="PTHR47197">
    <property type="entry name" value="PROTEIN NIRF"/>
    <property type="match status" value="1"/>
</dbReference>
<evidence type="ECO:0000313" key="3">
    <source>
        <dbReference type="EMBL" id="PCI92984.1"/>
    </source>
</evidence>
<dbReference type="InterPro" id="IPR048433">
    <property type="entry name" value="YNCE-like_beta-prop"/>
</dbReference>
<feature type="domain" description="YNCE-like beta-propeller" evidence="2">
    <location>
        <begin position="18"/>
        <end position="97"/>
    </location>
</feature>
<dbReference type="PANTHER" id="PTHR47197:SF3">
    <property type="entry name" value="DIHYDRO-HEME D1 DEHYDROGENASE"/>
    <property type="match status" value="1"/>
</dbReference>
<keyword evidence="1" id="KW-0732">Signal</keyword>
<organism evidence="3 4">
    <name type="scientific">Aerophobetes bacterium</name>
    <dbReference type="NCBI Taxonomy" id="2030807"/>
    <lineage>
        <taxon>Bacteria</taxon>
        <taxon>Candidatus Aerophobota</taxon>
    </lineage>
</organism>
<dbReference type="InterPro" id="IPR011964">
    <property type="entry name" value="YVTN_b-propeller_repeat"/>
</dbReference>
<dbReference type="Gene3D" id="2.130.10.10">
    <property type="entry name" value="YVTN repeat-like/Quinoprotein amine dehydrogenase"/>
    <property type="match status" value="1"/>
</dbReference>
<dbReference type="Pfam" id="PF21783">
    <property type="entry name" value="YNCE"/>
    <property type="match status" value="1"/>
</dbReference>
<evidence type="ECO:0000259" key="2">
    <source>
        <dbReference type="Pfam" id="PF21783"/>
    </source>
</evidence>
<dbReference type="InterPro" id="IPR011045">
    <property type="entry name" value="N2O_reductase_N"/>
</dbReference>
<evidence type="ECO:0000256" key="1">
    <source>
        <dbReference type="ARBA" id="ARBA00022729"/>
    </source>
</evidence>